<gene>
    <name evidence="2" type="ORF">HPB48_005933</name>
</gene>
<dbReference type="AlphaFoldDB" id="A0A9J6FB90"/>
<feature type="region of interest" description="Disordered" evidence="1">
    <location>
        <begin position="1"/>
        <end position="36"/>
    </location>
</feature>
<evidence type="ECO:0000313" key="3">
    <source>
        <dbReference type="Proteomes" id="UP000821853"/>
    </source>
</evidence>
<reference evidence="2 3" key="1">
    <citation type="journal article" date="2020" name="Cell">
        <title>Large-Scale Comparative Analyses of Tick Genomes Elucidate Their Genetic Diversity and Vector Capacities.</title>
        <authorList>
            <consortium name="Tick Genome and Microbiome Consortium (TIGMIC)"/>
            <person name="Jia N."/>
            <person name="Wang J."/>
            <person name="Shi W."/>
            <person name="Du L."/>
            <person name="Sun Y."/>
            <person name="Zhan W."/>
            <person name="Jiang J.F."/>
            <person name="Wang Q."/>
            <person name="Zhang B."/>
            <person name="Ji P."/>
            <person name="Bell-Sakyi L."/>
            <person name="Cui X.M."/>
            <person name="Yuan T.T."/>
            <person name="Jiang B.G."/>
            <person name="Yang W.F."/>
            <person name="Lam T.T."/>
            <person name="Chang Q.C."/>
            <person name="Ding S.J."/>
            <person name="Wang X.J."/>
            <person name="Zhu J.G."/>
            <person name="Ruan X.D."/>
            <person name="Zhao L."/>
            <person name="Wei J.T."/>
            <person name="Ye R.Z."/>
            <person name="Que T.C."/>
            <person name="Du C.H."/>
            <person name="Zhou Y.H."/>
            <person name="Cheng J.X."/>
            <person name="Dai P.F."/>
            <person name="Guo W.B."/>
            <person name="Han X.H."/>
            <person name="Huang E.J."/>
            <person name="Li L.F."/>
            <person name="Wei W."/>
            <person name="Gao Y.C."/>
            <person name="Liu J.Z."/>
            <person name="Shao H.Z."/>
            <person name="Wang X."/>
            <person name="Wang C.C."/>
            <person name="Yang T.C."/>
            <person name="Huo Q.B."/>
            <person name="Li W."/>
            <person name="Chen H.Y."/>
            <person name="Chen S.E."/>
            <person name="Zhou L.G."/>
            <person name="Ni X.B."/>
            <person name="Tian J.H."/>
            <person name="Sheng Y."/>
            <person name="Liu T."/>
            <person name="Pan Y.S."/>
            <person name="Xia L.Y."/>
            <person name="Li J."/>
            <person name="Zhao F."/>
            <person name="Cao W.C."/>
        </authorList>
    </citation>
    <scope>NUCLEOTIDE SEQUENCE [LARGE SCALE GENOMIC DNA]</scope>
    <source>
        <strain evidence="2">HaeL-2018</strain>
    </source>
</reference>
<dbReference type="VEuPathDB" id="VectorBase:HLOH_056017"/>
<organism evidence="2 3">
    <name type="scientific">Haemaphysalis longicornis</name>
    <name type="common">Bush tick</name>
    <dbReference type="NCBI Taxonomy" id="44386"/>
    <lineage>
        <taxon>Eukaryota</taxon>
        <taxon>Metazoa</taxon>
        <taxon>Ecdysozoa</taxon>
        <taxon>Arthropoda</taxon>
        <taxon>Chelicerata</taxon>
        <taxon>Arachnida</taxon>
        <taxon>Acari</taxon>
        <taxon>Parasitiformes</taxon>
        <taxon>Ixodida</taxon>
        <taxon>Ixodoidea</taxon>
        <taxon>Ixodidae</taxon>
        <taxon>Haemaphysalinae</taxon>
        <taxon>Haemaphysalis</taxon>
    </lineage>
</organism>
<accession>A0A9J6FB90</accession>
<protein>
    <submittedName>
        <fullName evidence="2">Uncharacterized protein</fullName>
    </submittedName>
</protein>
<comment type="caution">
    <text evidence="2">The sequence shown here is derived from an EMBL/GenBank/DDBJ whole genome shotgun (WGS) entry which is preliminary data.</text>
</comment>
<dbReference type="Proteomes" id="UP000821853">
    <property type="component" value="Chromosome 10"/>
</dbReference>
<evidence type="ECO:0000313" key="2">
    <source>
        <dbReference type="EMBL" id="KAH9363534.1"/>
    </source>
</evidence>
<evidence type="ECO:0000256" key="1">
    <source>
        <dbReference type="SAM" id="MobiDB-lite"/>
    </source>
</evidence>
<feature type="compositionally biased region" description="Basic and acidic residues" evidence="1">
    <location>
        <begin position="11"/>
        <end position="20"/>
    </location>
</feature>
<feature type="region of interest" description="Disordered" evidence="1">
    <location>
        <begin position="229"/>
        <end position="276"/>
    </location>
</feature>
<sequence>MPARPARRNWRFGEPERRGNDSVPLRCSPSPPTTTSHVVRDGFPLANPQQKLLAIRRFLLASTEVPVSTYEAPPTDSCRGVIHGVPAGTSPHELLSHLISTEAPIIKVRMMGSTETALITFEGSLVPRYVLYYHQVKYRCQQNARKLNSANAMPDLLPRPYQAPAGQEHDCYATCRNCKCSHPSTWTECPEKLKAEADPTSLPPPTGYPQNRQLIISCFASTGQPPFQIPVSSSPFKHHGHNPPSMTKFEAQTRPDLPNAKTQRTHQQHRPRDIEP</sequence>
<keyword evidence="3" id="KW-1185">Reference proteome</keyword>
<name>A0A9J6FB90_HAELO</name>
<feature type="compositionally biased region" description="Basic residues" evidence="1">
    <location>
        <begin position="1"/>
        <end position="10"/>
    </location>
</feature>
<dbReference type="EMBL" id="JABSTR010000002">
    <property type="protein sequence ID" value="KAH9363534.1"/>
    <property type="molecule type" value="Genomic_DNA"/>
</dbReference>
<proteinExistence type="predicted"/>
<dbReference type="OrthoDB" id="6776451at2759"/>